<protein>
    <submittedName>
        <fullName evidence="1">Uncharacterized protein</fullName>
    </submittedName>
</protein>
<accession>A0A6J5N357</accession>
<name>A0A6J5N357_9CAUD</name>
<gene>
    <name evidence="1" type="ORF">UFOVP617_53</name>
</gene>
<dbReference type="EMBL" id="LR796575">
    <property type="protein sequence ID" value="CAB4153142.1"/>
    <property type="molecule type" value="Genomic_DNA"/>
</dbReference>
<proteinExistence type="predicted"/>
<reference evidence="1" key="1">
    <citation type="submission" date="2020-04" db="EMBL/GenBank/DDBJ databases">
        <authorList>
            <person name="Chiriac C."/>
            <person name="Salcher M."/>
            <person name="Ghai R."/>
            <person name="Kavagutti S V."/>
        </authorList>
    </citation>
    <scope>NUCLEOTIDE SEQUENCE</scope>
</reference>
<sequence>MAITINSTPENYPSAHDNLYFVVTSDNISQVGFKFVFDVLIDSVIVARIKLFPDPTTTKGIFNPGGIIRDYLAGYFKPNTTQTAFSYTGNDLYVSYTIRFGEEYDGTTYTNLASGSYKAFNFVNPPFRDFSTSYYQPKISSWLTPRDITVAEVEMGEKLYTGWMNTAGTTTNLTLTVQKYLNGGATDGSSMTGSSVICSAFVLFDLSPAAINAYLGESFITASTYQYGVKVNYGGNQSAEFKIKLTCSPRWTPVTLHFLNKLGGYDSFVFRLVNRQESSVEKKSYSQLGWQYSSGAMSRYDSYKRINAGNNTFAANETISFKLTSDYINQTDYLWMKDLITSPEVYYEQGGYYYPVGVKTNNWSDKNRIADKMFNFELNIEFAEKINSQYK</sequence>
<evidence type="ECO:0000313" key="1">
    <source>
        <dbReference type="EMBL" id="CAB4153142.1"/>
    </source>
</evidence>
<organism evidence="1">
    <name type="scientific">uncultured Caudovirales phage</name>
    <dbReference type="NCBI Taxonomy" id="2100421"/>
    <lineage>
        <taxon>Viruses</taxon>
        <taxon>Duplodnaviria</taxon>
        <taxon>Heunggongvirae</taxon>
        <taxon>Uroviricota</taxon>
        <taxon>Caudoviricetes</taxon>
        <taxon>Peduoviridae</taxon>
        <taxon>Maltschvirus</taxon>
        <taxon>Maltschvirus maltsch</taxon>
    </lineage>
</organism>